<proteinExistence type="predicted"/>
<evidence type="ECO:0000256" key="1">
    <source>
        <dbReference type="SAM" id="MobiDB-lite"/>
    </source>
</evidence>
<evidence type="ECO:0000313" key="3">
    <source>
        <dbReference type="EMBL" id="MEU8132039.1"/>
    </source>
</evidence>
<organism evidence="3 4">
    <name type="scientific">Streptodolium elevatio</name>
    <dbReference type="NCBI Taxonomy" id="3157996"/>
    <lineage>
        <taxon>Bacteria</taxon>
        <taxon>Bacillati</taxon>
        <taxon>Actinomycetota</taxon>
        <taxon>Actinomycetes</taxon>
        <taxon>Kitasatosporales</taxon>
        <taxon>Streptomycetaceae</taxon>
        <taxon>Streptodolium</taxon>
    </lineage>
</organism>
<feature type="region of interest" description="Disordered" evidence="1">
    <location>
        <begin position="31"/>
        <end position="72"/>
    </location>
</feature>
<gene>
    <name evidence="3" type="ORF">AB0C36_00870</name>
</gene>
<evidence type="ECO:0008006" key="5">
    <source>
        <dbReference type="Google" id="ProtNLM"/>
    </source>
</evidence>
<dbReference type="RefSeq" id="WP_358347190.1">
    <property type="nucleotide sequence ID" value="NZ_JBEZFP010000001.1"/>
</dbReference>
<sequence length="219" mass="21652">MQRARTARVRTAALGTTVGLCLLIPLAAASADGSHGKTPGKAPVAGGTATPSGRPGPSGAHDFGNGVDPSAPDGVEAVKQLLGASTAPSAKASSATSPAAPAAAASTPVSNALCGKAVEVAGGVRAQTCVEREGGEVWGRVYYRNPTAEPLLLVLGLLRPDEGTVEMRCTIAAKSGDGVCETPRLRTDSALAEWSAIAEVATEDGADKVLRAGTASAAG</sequence>
<protein>
    <recommendedName>
        <fullName evidence="5">Secreted protein</fullName>
    </recommendedName>
</protein>
<reference evidence="3 4" key="1">
    <citation type="submission" date="2024-06" db="EMBL/GenBank/DDBJ databases">
        <title>The Natural Products Discovery Center: Release of the First 8490 Sequenced Strains for Exploring Actinobacteria Biosynthetic Diversity.</title>
        <authorList>
            <person name="Kalkreuter E."/>
            <person name="Kautsar S.A."/>
            <person name="Yang D."/>
            <person name="Bader C.D."/>
            <person name="Teijaro C.N."/>
            <person name="Fluegel L."/>
            <person name="Davis C.M."/>
            <person name="Simpson J.R."/>
            <person name="Lauterbach L."/>
            <person name="Steele A.D."/>
            <person name="Gui C."/>
            <person name="Meng S."/>
            <person name="Li G."/>
            <person name="Viehrig K."/>
            <person name="Ye F."/>
            <person name="Su P."/>
            <person name="Kiefer A.F."/>
            <person name="Nichols A."/>
            <person name="Cepeda A.J."/>
            <person name="Yan W."/>
            <person name="Fan B."/>
            <person name="Jiang Y."/>
            <person name="Adhikari A."/>
            <person name="Zheng C.-J."/>
            <person name="Schuster L."/>
            <person name="Cowan T.M."/>
            <person name="Smanski M.J."/>
            <person name="Chevrette M.G."/>
            <person name="De Carvalho L.P.S."/>
            <person name="Shen B."/>
        </authorList>
    </citation>
    <scope>NUCLEOTIDE SEQUENCE [LARGE SCALE GENOMIC DNA]</scope>
    <source>
        <strain evidence="3 4">NPDC048946</strain>
    </source>
</reference>
<dbReference type="EMBL" id="JBEZFP010000001">
    <property type="protein sequence ID" value="MEU8132039.1"/>
    <property type="molecule type" value="Genomic_DNA"/>
</dbReference>
<dbReference type="Proteomes" id="UP001551482">
    <property type="component" value="Unassembled WGS sequence"/>
</dbReference>
<feature type="signal peptide" evidence="2">
    <location>
        <begin position="1"/>
        <end position="31"/>
    </location>
</feature>
<feature type="chain" id="PRO_5047379593" description="Secreted protein" evidence="2">
    <location>
        <begin position="32"/>
        <end position="219"/>
    </location>
</feature>
<keyword evidence="2" id="KW-0732">Signal</keyword>
<accession>A0ABV3DA09</accession>
<name>A0ABV3DA09_9ACTN</name>
<evidence type="ECO:0000256" key="2">
    <source>
        <dbReference type="SAM" id="SignalP"/>
    </source>
</evidence>
<keyword evidence="4" id="KW-1185">Reference proteome</keyword>
<comment type="caution">
    <text evidence="3">The sequence shown here is derived from an EMBL/GenBank/DDBJ whole genome shotgun (WGS) entry which is preliminary data.</text>
</comment>
<evidence type="ECO:0000313" key="4">
    <source>
        <dbReference type="Proteomes" id="UP001551482"/>
    </source>
</evidence>